<evidence type="ECO:0000313" key="2">
    <source>
        <dbReference type="EMBL" id="ELU09687.1"/>
    </source>
</evidence>
<keyword evidence="4" id="KW-1185">Reference proteome</keyword>
<protein>
    <recommendedName>
        <fullName evidence="5">Farnesoic acid O-methyl transferase domain-containing protein</fullName>
    </recommendedName>
</protein>
<dbReference type="HOGENOM" id="CLU_845291_0_0_1"/>
<dbReference type="AlphaFoldDB" id="R7V0F5"/>
<dbReference type="EMBL" id="AMQN01006301">
    <property type="status" value="NOT_ANNOTATED_CDS"/>
    <property type="molecule type" value="Genomic_DNA"/>
</dbReference>
<feature type="signal peptide" evidence="1">
    <location>
        <begin position="1"/>
        <end position="18"/>
    </location>
</feature>
<dbReference type="OrthoDB" id="6156557at2759"/>
<gene>
    <name evidence="2" type="ORF">CAPTEDRAFT_208341</name>
</gene>
<dbReference type="EnsemblMetazoa" id="CapteT208341">
    <property type="protein sequence ID" value="CapteP208341"/>
    <property type="gene ID" value="CapteG208341"/>
</dbReference>
<reference evidence="3" key="3">
    <citation type="submission" date="2015-06" db="UniProtKB">
        <authorList>
            <consortium name="EnsemblMetazoa"/>
        </authorList>
    </citation>
    <scope>IDENTIFICATION</scope>
</reference>
<organism evidence="2">
    <name type="scientific">Capitella teleta</name>
    <name type="common">Polychaete worm</name>
    <dbReference type="NCBI Taxonomy" id="283909"/>
    <lineage>
        <taxon>Eukaryota</taxon>
        <taxon>Metazoa</taxon>
        <taxon>Spiralia</taxon>
        <taxon>Lophotrochozoa</taxon>
        <taxon>Annelida</taxon>
        <taxon>Polychaeta</taxon>
        <taxon>Sedentaria</taxon>
        <taxon>Scolecida</taxon>
        <taxon>Capitellidae</taxon>
        <taxon>Capitella</taxon>
    </lineage>
</organism>
<name>R7V0F5_CAPTE</name>
<evidence type="ECO:0000256" key="1">
    <source>
        <dbReference type="SAM" id="SignalP"/>
    </source>
</evidence>
<proteinExistence type="predicted"/>
<dbReference type="Proteomes" id="UP000014760">
    <property type="component" value="Unassembled WGS sequence"/>
</dbReference>
<keyword evidence="1" id="KW-0732">Signal</keyword>
<reference evidence="2 4" key="2">
    <citation type="journal article" date="2013" name="Nature">
        <title>Insights into bilaterian evolution from three spiralian genomes.</title>
        <authorList>
            <person name="Simakov O."/>
            <person name="Marletaz F."/>
            <person name="Cho S.J."/>
            <person name="Edsinger-Gonzales E."/>
            <person name="Havlak P."/>
            <person name="Hellsten U."/>
            <person name="Kuo D.H."/>
            <person name="Larsson T."/>
            <person name="Lv J."/>
            <person name="Arendt D."/>
            <person name="Savage R."/>
            <person name="Osoegawa K."/>
            <person name="de Jong P."/>
            <person name="Grimwood J."/>
            <person name="Chapman J.A."/>
            <person name="Shapiro H."/>
            <person name="Aerts A."/>
            <person name="Otillar R.P."/>
            <person name="Terry A.Y."/>
            <person name="Boore J.L."/>
            <person name="Grigoriev I.V."/>
            <person name="Lindberg D.R."/>
            <person name="Seaver E.C."/>
            <person name="Weisblat D.A."/>
            <person name="Putnam N.H."/>
            <person name="Rokhsar D.S."/>
        </authorList>
    </citation>
    <scope>NUCLEOTIDE SEQUENCE</scope>
    <source>
        <strain evidence="2 4">I ESC-2004</strain>
    </source>
</reference>
<accession>R7V0F5</accession>
<reference evidence="4" key="1">
    <citation type="submission" date="2012-12" db="EMBL/GenBank/DDBJ databases">
        <authorList>
            <person name="Hellsten U."/>
            <person name="Grimwood J."/>
            <person name="Chapman J.A."/>
            <person name="Shapiro H."/>
            <person name="Aerts A."/>
            <person name="Otillar R.P."/>
            <person name="Terry A.Y."/>
            <person name="Boore J.L."/>
            <person name="Simakov O."/>
            <person name="Marletaz F."/>
            <person name="Cho S.-J."/>
            <person name="Edsinger-Gonzales E."/>
            <person name="Havlak P."/>
            <person name="Kuo D.-H."/>
            <person name="Larsson T."/>
            <person name="Lv J."/>
            <person name="Arendt D."/>
            <person name="Savage R."/>
            <person name="Osoegawa K."/>
            <person name="de Jong P."/>
            <person name="Lindberg D.R."/>
            <person name="Seaver E.C."/>
            <person name="Weisblat D.A."/>
            <person name="Putnam N.H."/>
            <person name="Grigoriev I.V."/>
            <person name="Rokhsar D.S."/>
        </authorList>
    </citation>
    <scope>NUCLEOTIDE SEQUENCE</scope>
    <source>
        <strain evidence="4">I ESC-2004</strain>
    </source>
</reference>
<dbReference type="EMBL" id="KB298038">
    <property type="protein sequence ID" value="ELU09687.1"/>
    <property type="molecule type" value="Genomic_DNA"/>
</dbReference>
<feature type="chain" id="PRO_5008788574" description="Farnesoic acid O-methyl transferase domain-containing protein" evidence="1">
    <location>
        <begin position="19"/>
        <end position="329"/>
    </location>
</feature>
<evidence type="ECO:0000313" key="3">
    <source>
        <dbReference type="EnsemblMetazoa" id="CapteP208341"/>
    </source>
</evidence>
<evidence type="ECO:0000313" key="4">
    <source>
        <dbReference type="Proteomes" id="UP000014760"/>
    </source>
</evidence>
<sequence length="329" mass="36054">MKIFLVLTLALVADFAMENNHTYFGAKACLEDVPLIAAAFGNPAYYFLIQFGKVSESSAAVQIKKDKDTSQTLWSSKQVMLNCNEVKYFWMKWSEGELAIGQGLELGSRTLYTFNDADELKVLGGRVKHACPSTPRETALSILECRLAAMCQRRSAGTGGGSGPSHRCPICTHDAVMSPDDVATAARRLNDGKRDGSGLFSTDRILNGGHALHQSIAELFTGVIRTGTTPTPKLDSVVIPIPKNTRKSLNDSKNHRGIAINSPLNKLYELSLLMNHPDELNRTAAALRDCLLLREETGDFNLSCIIEHMGTWMPSSYRGTVNQAFCSDH</sequence>
<evidence type="ECO:0008006" key="5">
    <source>
        <dbReference type="Google" id="ProtNLM"/>
    </source>
</evidence>
<dbReference type="EMBL" id="AMQN01006300">
    <property type="status" value="NOT_ANNOTATED_CDS"/>
    <property type="molecule type" value="Genomic_DNA"/>
</dbReference>